<feature type="compositionally biased region" description="Pro residues" evidence="1">
    <location>
        <begin position="85"/>
        <end position="96"/>
    </location>
</feature>
<proteinExistence type="predicted"/>
<reference evidence="2 3" key="1">
    <citation type="submission" date="2024-01" db="EMBL/GenBank/DDBJ databases">
        <title>A draft genome for the cacao thread blight pathogen Marasmiellus scandens.</title>
        <authorList>
            <person name="Baruah I.K."/>
            <person name="Leung J."/>
            <person name="Bukari Y."/>
            <person name="Amoako-Attah I."/>
            <person name="Meinhardt L.W."/>
            <person name="Bailey B.A."/>
            <person name="Cohen S.P."/>
        </authorList>
    </citation>
    <scope>NUCLEOTIDE SEQUENCE [LARGE SCALE GENOMIC DNA]</scope>
    <source>
        <strain evidence="2 3">GH-19</strain>
    </source>
</reference>
<feature type="region of interest" description="Disordered" evidence="1">
    <location>
        <begin position="22"/>
        <end position="105"/>
    </location>
</feature>
<evidence type="ECO:0000313" key="2">
    <source>
        <dbReference type="EMBL" id="KAK7472750.1"/>
    </source>
</evidence>
<comment type="caution">
    <text evidence="2">The sequence shown here is derived from an EMBL/GenBank/DDBJ whole genome shotgun (WGS) entry which is preliminary data.</text>
</comment>
<gene>
    <name evidence="2" type="ORF">VKT23_000860</name>
</gene>
<feature type="compositionally biased region" description="Pro residues" evidence="1">
    <location>
        <begin position="64"/>
        <end position="74"/>
    </location>
</feature>
<keyword evidence="3" id="KW-1185">Reference proteome</keyword>
<protein>
    <submittedName>
        <fullName evidence="2">Uncharacterized protein</fullName>
    </submittedName>
</protein>
<evidence type="ECO:0000313" key="3">
    <source>
        <dbReference type="Proteomes" id="UP001498398"/>
    </source>
</evidence>
<name>A0ABR1K7S4_9AGAR</name>
<dbReference type="EMBL" id="JBANRG010000001">
    <property type="protein sequence ID" value="KAK7472750.1"/>
    <property type="molecule type" value="Genomic_DNA"/>
</dbReference>
<feature type="compositionally biased region" description="Polar residues" evidence="1">
    <location>
        <begin position="284"/>
        <end position="314"/>
    </location>
</feature>
<feature type="compositionally biased region" description="Pro residues" evidence="1">
    <location>
        <begin position="24"/>
        <end position="38"/>
    </location>
</feature>
<evidence type="ECO:0000256" key="1">
    <source>
        <dbReference type="SAM" id="MobiDB-lite"/>
    </source>
</evidence>
<organism evidence="2 3">
    <name type="scientific">Marasmiellus scandens</name>
    <dbReference type="NCBI Taxonomy" id="2682957"/>
    <lineage>
        <taxon>Eukaryota</taxon>
        <taxon>Fungi</taxon>
        <taxon>Dikarya</taxon>
        <taxon>Basidiomycota</taxon>
        <taxon>Agaricomycotina</taxon>
        <taxon>Agaricomycetes</taxon>
        <taxon>Agaricomycetidae</taxon>
        <taxon>Agaricales</taxon>
        <taxon>Marasmiineae</taxon>
        <taxon>Omphalotaceae</taxon>
        <taxon>Marasmiellus</taxon>
    </lineage>
</organism>
<dbReference type="Proteomes" id="UP001498398">
    <property type="component" value="Unassembled WGS sequence"/>
</dbReference>
<feature type="compositionally biased region" description="Basic and acidic residues" evidence="1">
    <location>
        <begin position="45"/>
        <end position="56"/>
    </location>
</feature>
<feature type="region of interest" description="Disordered" evidence="1">
    <location>
        <begin position="267"/>
        <end position="318"/>
    </location>
</feature>
<sequence length="477" mass="53632">MSTRRKLTRQQLLEHLKILDALPAPLPPTLPPSPPASPPSFLGKRKQDPQDTDDRHKRPRNDHPLPPPPPPPSEPVEDGEVAEEPPLPPSLPPPSSLPLRRPKHGPYDVQYYDGLHNKYHQEGRELKFSGDARFWSTFPRTSKDYRPLQDPPPTDSLYHKNGIQIAKLELIDALVRFTFAIWNKDYSRSTCNFELWDSSDAYIEWCKNKWVCDDSTNEAEKAFRGLIDMIHAFILIRKAVFHNRVHLKPQAERLLDTARTKINAAMENNNSKSHTPPMLPSPASIATNSANSTPTGSDSTPKPSLDLSSASNQGDVVKAGPAVPRDLLPLKYSVNKHLPIPPHVTAAANEITFSIKPQLIHSLYSHSKSFYKAREMIATAESVLNLPIIARHFPRTFARMVYTNLSPNEEFEPDFEDEEGELFWPTQCASGEGLGWVCLMGQAMIKEYGKPYGYIGHAGIIKKPTSERPRPRPNTGR</sequence>
<accession>A0ABR1K7S4</accession>